<name>A0A0S3JPZ1_ACEPA</name>
<dbReference type="EMBL" id="CP013471">
    <property type="protein sequence ID" value="ALR88473.1"/>
    <property type="molecule type" value="Genomic_DNA"/>
</dbReference>
<feature type="chain" id="PRO_5006613165" description="ABC transporter substrate-binding protein" evidence="1">
    <location>
        <begin position="30"/>
        <end position="125"/>
    </location>
</feature>
<keyword evidence="2" id="KW-0614">Plasmid</keyword>
<protein>
    <recommendedName>
        <fullName evidence="3">ABC transporter substrate-binding protein</fullName>
    </recommendedName>
</protein>
<geneLocation type="plasmid" evidence="2">
    <name>ApAb3p3</name>
</geneLocation>
<gene>
    <name evidence="2" type="ORF">DB34_15035</name>
</gene>
<accession>A0A0S3JPZ1</accession>
<evidence type="ECO:0000313" key="2">
    <source>
        <dbReference type="EMBL" id="ALR88473.1"/>
    </source>
</evidence>
<dbReference type="AlphaFoldDB" id="A0A0S3JPZ1"/>
<evidence type="ECO:0000256" key="1">
    <source>
        <dbReference type="SAM" id="SignalP"/>
    </source>
</evidence>
<keyword evidence="1" id="KW-0732">Signal</keyword>
<dbReference type="RefSeq" id="WP_052013608.1">
    <property type="nucleotide sequence ID" value="NZ_CP013471.1"/>
</dbReference>
<proteinExistence type="predicted"/>
<reference evidence="2" key="1">
    <citation type="submission" date="2015-11" db="EMBL/GenBank/DDBJ databases">
        <title>Plasmid sequences of Acetobacter pasteurianus Ab3.</title>
        <authorList>
            <person name="Xia K."/>
            <person name="Li Y."/>
        </authorList>
    </citation>
    <scope>NUCLEOTIDE SEQUENCE</scope>
    <source>
        <strain evidence="2">Ab3</strain>
        <plasmid evidence="2">ApAb3p3</plasmid>
    </source>
</reference>
<feature type="signal peptide" evidence="1">
    <location>
        <begin position="1"/>
        <end position="29"/>
    </location>
</feature>
<evidence type="ECO:0008006" key="3">
    <source>
        <dbReference type="Google" id="ProtNLM"/>
    </source>
</evidence>
<organism evidence="2">
    <name type="scientific">Acetobacter pasteurianus</name>
    <name type="common">Acetobacter turbidans</name>
    <dbReference type="NCBI Taxonomy" id="438"/>
    <lineage>
        <taxon>Bacteria</taxon>
        <taxon>Pseudomonadati</taxon>
        <taxon>Pseudomonadota</taxon>
        <taxon>Alphaproteobacteria</taxon>
        <taxon>Acetobacterales</taxon>
        <taxon>Acetobacteraceae</taxon>
        <taxon>Acetobacter</taxon>
    </lineage>
</organism>
<sequence>MKELIVKLTYSLPLAALSGLMTLSQPASAQNMISSGTSQFAPKTTPHAVPTLFSEHPASLEQLLNSGYEIRSSASSETGSSMILFRPAQPDQKASWVRCELIGDRNGNVVLRSSHNVTSDCRNLN</sequence>